<dbReference type="GO" id="GO:0016787">
    <property type="term" value="F:hydrolase activity"/>
    <property type="evidence" value="ECO:0007669"/>
    <property type="project" value="UniProtKB-KW"/>
</dbReference>
<dbReference type="HOGENOM" id="CLU_1165406_0_0_12"/>
<comment type="caution">
    <text evidence="2">The sequence shown here is derived from an EMBL/GenBank/DDBJ whole genome shotgun (WGS) entry which is preliminary data.</text>
</comment>
<evidence type="ECO:0000313" key="3">
    <source>
        <dbReference type="Proteomes" id="UP000016183"/>
    </source>
</evidence>
<dbReference type="InterPro" id="IPR036412">
    <property type="entry name" value="HAD-like_sf"/>
</dbReference>
<dbReference type="Gene3D" id="3.40.50.1000">
    <property type="entry name" value="HAD superfamily/HAD-like"/>
    <property type="match status" value="1"/>
</dbReference>
<dbReference type="Gene3D" id="1.10.150.240">
    <property type="entry name" value="Putative phosphatase, domain 2"/>
    <property type="match status" value="1"/>
</dbReference>
<dbReference type="PANTHER" id="PTHR43316">
    <property type="entry name" value="HYDROLASE, HALOACID DELAHOGENASE-RELATED"/>
    <property type="match status" value="1"/>
</dbReference>
<dbReference type="AlphaFoldDB" id="M2AG11"/>
<dbReference type="SFLD" id="SFLDS00003">
    <property type="entry name" value="Haloacid_Dehalogenase"/>
    <property type="match status" value="1"/>
</dbReference>
<dbReference type="InterPro" id="IPR006439">
    <property type="entry name" value="HAD-SF_hydro_IA"/>
</dbReference>
<proteinExistence type="predicted"/>
<dbReference type="PATRIC" id="fig|999437.3.peg.2557"/>
<name>M2AG11_TREDN</name>
<dbReference type="Proteomes" id="UP000016183">
    <property type="component" value="Unassembled WGS sequence"/>
</dbReference>
<evidence type="ECO:0000256" key="1">
    <source>
        <dbReference type="ARBA" id="ARBA00022801"/>
    </source>
</evidence>
<sequence>MKQYTSYLFDMGSTLLEFHNPKWNESEILKNGHNRMIAYISNIYGKFIADIIDKEVILPWYDYVEKERKIKRIEYRICEALFLKFGELGIHISYKEIIEILKKDYLDFYNYAHPNEGVIDCLKFLKEKKYKIGVVSNIMYPKEIYLEIFKREGLDIFVDNYTFSYENTYMKPHSSIFLRALMPLNAKILETLMVGDNEKIDIIGAKAVGLKTCLYDKDKKYKQHQADFYINNFMELIDL</sequence>
<organism evidence="2 3">
    <name type="scientific">Treponema denticola SP33</name>
    <dbReference type="NCBI Taxonomy" id="999437"/>
    <lineage>
        <taxon>Bacteria</taxon>
        <taxon>Pseudomonadati</taxon>
        <taxon>Spirochaetota</taxon>
        <taxon>Spirochaetia</taxon>
        <taxon>Spirochaetales</taxon>
        <taxon>Treponemataceae</taxon>
        <taxon>Treponema</taxon>
    </lineage>
</organism>
<protein>
    <submittedName>
        <fullName evidence="2">HAD hydrolase, family IIIA</fullName>
    </submittedName>
</protein>
<reference evidence="2 3" key="1">
    <citation type="submission" date="2012-01" db="EMBL/GenBank/DDBJ databases">
        <title>The Genome Sequence of Treponema denticola SP33.</title>
        <authorList>
            <consortium name="The Broad Institute Genome Sequencing Platform"/>
            <person name="Earl A."/>
            <person name="Ward D."/>
            <person name="Feldgarden M."/>
            <person name="Gevers D."/>
            <person name="Blanton J.M."/>
            <person name="Fenno C.J."/>
            <person name="Baranova O.V."/>
            <person name="Mathney J."/>
            <person name="Dewhirst F.E."/>
            <person name="Izard J."/>
            <person name="Young S.K."/>
            <person name="Zeng Q."/>
            <person name="Gargeya S."/>
            <person name="Fitzgerald M."/>
            <person name="Haas B."/>
            <person name="Abouelleil A."/>
            <person name="Alvarado L."/>
            <person name="Arachchi H.M."/>
            <person name="Berlin A."/>
            <person name="Chapman S.B."/>
            <person name="Gearin G."/>
            <person name="Goldberg J."/>
            <person name="Griggs A."/>
            <person name="Gujja S."/>
            <person name="Hansen M."/>
            <person name="Heiman D."/>
            <person name="Howarth C."/>
            <person name="Larimer J."/>
            <person name="Lui A."/>
            <person name="MacDonald P.J.P."/>
            <person name="McCowen C."/>
            <person name="Montmayeur A."/>
            <person name="Murphy C."/>
            <person name="Neiman D."/>
            <person name="Pearson M."/>
            <person name="Priest M."/>
            <person name="Roberts A."/>
            <person name="Saif S."/>
            <person name="Shea T."/>
            <person name="Sisk P."/>
            <person name="Stolte C."/>
            <person name="Sykes S."/>
            <person name="Wortman J."/>
            <person name="Nusbaum C."/>
            <person name="Birren B."/>
        </authorList>
    </citation>
    <scope>NUCLEOTIDE SEQUENCE [LARGE SCALE GENOMIC DNA]</scope>
    <source>
        <strain evidence="2 3">SP33</strain>
    </source>
</reference>
<dbReference type="InterPro" id="IPR051540">
    <property type="entry name" value="S-2-haloacid_dehalogenase"/>
</dbReference>
<dbReference type="PANTHER" id="PTHR43316:SF8">
    <property type="entry name" value="HAD FAMILY HYDROLASE"/>
    <property type="match status" value="1"/>
</dbReference>
<accession>M2AG11</accession>
<dbReference type="SUPFAM" id="SSF56784">
    <property type="entry name" value="HAD-like"/>
    <property type="match status" value="1"/>
</dbReference>
<dbReference type="NCBIfam" id="TIGR01549">
    <property type="entry name" value="HAD-SF-IA-v1"/>
    <property type="match status" value="1"/>
</dbReference>
<gene>
    <name evidence="2" type="ORF">HMPREF9733_02478</name>
</gene>
<evidence type="ECO:0000313" key="2">
    <source>
        <dbReference type="EMBL" id="EMB22141.1"/>
    </source>
</evidence>
<keyword evidence="1 2" id="KW-0378">Hydrolase</keyword>
<dbReference type="SFLD" id="SFLDG01129">
    <property type="entry name" value="C1.5:_HAD__Beta-PGM__Phosphata"/>
    <property type="match status" value="1"/>
</dbReference>
<dbReference type="InterPro" id="IPR023198">
    <property type="entry name" value="PGP-like_dom2"/>
</dbReference>
<dbReference type="RefSeq" id="WP_010697506.1">
    <property type="nucleotide sequence ID" value="NZ_KB442454.1"/>
</dbReference>
<dbReference type="OrthoDB" id="9802350at2"/>
<dbReference type="EMBL" id="AGDZ01000028">
    <property type="protein sequence ID" value="EMB22141.1"/>
    <property type="molecule type" value="Genomic_DNA"/>
</dbReference>
<dbReference type="Pfam" id="PF00702">
    <property type="entry name" value="Hydrolase"/>
    <property type="match status" value="1"/>
</dbReference>
<dbReference type="InterPro" id="IPR023214">
    <property type="entry name" value="HAD_sf"/>
</dbReference>